<keyword evidence="2" id="KW-1185">Reference proteome</keyword>
<accession>A0ABW5J6C6</accession>
<organism evidence="1 2">
    <name type="scientific">Emticicia soli</name>
    <dbReference type="NCBI Taxonomy" id="2027878"/>
    <lineage>
        <taxon>Bacteria</taxon>
        <taxon>Pseudomonadati</taxon>
        <taxon>Bacteroidota</taxon>
        <taxon>Cytophagia</taxon>
        <taxon>Cytophagales</taxon>
        <taxon>Leadbetterellaceae</taxon>
        <taxon>Emticicia</taxon>
    </lineage>
</organism>
<dbReference type="InterPro" id="IPR011047">
    <property type="entry name" value="Quinoprotein_ADH-like_sf"/>
</dbReference>
<reference evidence="2" key="1">
    <citation type="journal article" date="2019" name="Int. J. Syst. Evol. Microbiol.">
        <title>The Global Catalogue of Microorganisms (GCM) 10K type strain sequencing project: providing services to taxonomists for standard genome sequencing and annotation.</title>
        <authorList>
            <consortium name="The Broad Institute Genomics Platform"/>
            <consortium name="The Broad Institute Genome Sequencing Center for Infectious Disease"/>
            <person name="Wu L."/>
            <person name="Ma J."/>
        </authorList>
    </citation>
    <scope>NUCLEOTIDE SEQUENCE [LARGE SCALE GENOMIC DNA]</scope>
    <source>
        <strain evidence="2">KCTC 52344</strain>
    </source>
</reference>
<dbReference type="SUPFAM" id="SSF50998">
    <property type="entry name" value="Quinoprotein alcohol dehydrogenase-like"/>
    <property type="match status" value="1"/>
</dbReference>
<evidence type="ECO:0000313" key="1">
    <source>
        <dbReference type="EMBL" id="MFD2521205.1"/>
    </source>
</evidence>
<dbReference type="Proteomes" id="UP001597510">
    <property type="component" value="Unassembled WGS sequence"/>
</dbReference>
<comment type="caution">
    <text evidence="1">The sequence shown here is derived from an EMBL/GenBank/DDBJ whole genome shotgun (WGS) entry which is preliminary data.</text>
</comment>
<name>A0ABW5J6C6_9BACT</name>
<dbReference type="PANTHER" id="PTHR42754:SF1">
    <property type="entry name" value="LIPOPROTEIN"/>
    <property type="match status" value="1"/>
</dbReference>
<gene>
    <name evidence="1" type="ORF">ACFSR2_09940</name>
</gene>
<sequence>MKLPLFFLISMFSYYYTLAQQPLIEWQKTYGGSFYDKAVSVTETHDGGYFVGGHSQSDNFHLDNNFGFFDGWVIKLDTHGELQWKKSLGGSGEDYINSVIETHDHKFICLGYTNSINHDITQNFGHTDYWLIKFTNNGNVEWKKNLGGSSNDFGYSICKADNDTYIIAGFSESNDSYVVGNHGWTDAWLLKIDGVGNVLWQKTYGGAKNDHAHAITKTHDGGFLFVGYSNSEDMPGVPNKGGLDFWIVKINKDGTLQWQKKFGGTLDEYARAVMQCNDGSYVIAGETYSHDYDALGNHANSENTGNRDYLVVKIDSTGQKLWSKCYGGLKNEYARSLVQMADGEYLVVGESYSPDGEGEPVGNHGSADFWVVKLNPINGDIRWHKLYGGSGHDEPNCMVSTFDNGYLVVGNTASNNGDITEWRGDDDFWILKLKNNECQSEMNLTKDIPSGNYNFSASERIIFKGKMLDNSSIIKMEANKSIMLTAGFQTQPGATFEAKMGACNN</sequence>
<protein>
    <submittedName>
        <fullName evidence="1">3-coathanger stack domain-containing protein</fullName>
    </submittedName>
</protein>
<dbReference type="PANTHER" id="PTHR42754">
    <property type="entry name" value="ENDOGLUCANASE"/>
    <property type="match status" value="1"/>
</dbReference>
<proteinExistence type="predicted"/>
<dbReference type="NCBIfam" id="NF045639">
    <property type="entry name" value="GCX_COOH"/>
    <property type="match status" value="1"/>
</dbReference>
<dbReference type="InterPro" id="IPR055015">
    <property type="entry name" value="GCX_COOH"/>
</dbReference>
<evidence type="ECO:0000313" key="2">
    <source>
        <dbReference type="Proteomes" id="UP001597510"/>
    </source>
</evidence>
<dbReference type="RefSeq" id="WP_340237283.1">
    <property type="nucleotide sequence ID" value="NZ_JBBEWC010000007.1"/>
</dbReference>
<dbReference type="EMBL" id="JBHULC010000009">
    <property type="protein sequence ID" value="MFD2521205.1"/>
    <property type="molecule type" value="Genomic_DNA"/>
</dbReference>